<dbReference type="PROSITE" id="PS00086">
    <property type="entry name" value="CYTOCHROME_P450"/>
    <property type="match status" value="1"/>
</dbReference>
<name>A0A8H6W859_9AGAR</name>
<dbReference type="AlphaFoldDB" id="A0A8H6W859"/>
<evidence type="ECO:0000256" key="5">
    <source>
        <dbReference type="ARBA" id="ARBA00022617"/>
    </source>
</evidence>
<keyword evidence="9 14" id="KW-0560">Oxidoreductase</keyword>
<proteinExistence type="inferred from homology"/>
<dbReference type="PANTHER" id="PTHR24305">
    <property type="entry name" value="CYTOCHROME P450"/>
    <property type="match status" value="1"/>
</dbReference>
<evidence type="ECO:0000256" key="14">
    <source>
        <dbReference type="RuleBase" id="RU000461"/>
    </source>
</evidence>
<evidence type="ECO:0000256" key="13">
    <source>
        <dbReference type="PIRSR" id="PIRSR602403-1"/>
    </source>
</evidence>
<dbReference type="RefSeq" id="XP_037221560.1">
    <property type="nucleotide sequence ID" value="XM_037361268.1"/>
</dbReference>
<evidence type="ECO:0000256" key="8">
    <source>
        <dbReference type="ARBA" id="ARBA00022989"/>
    </source>
</evidence>
<dbReference type="InterPro" id="IPR017972">
    <property type="entry name" value="Cyt_P450_CS"/>
</dbReference>
<dbReference type="GO" id="GO:0016020">
    <property type="term" value="C:membrane"/>
    <property type="evidence" value="ECO:0007669"/>
    <property type="project" value="UniProtKB-SubCell"/>
</dbReference>
<keyword evidence="7 13" id="KW-0479">Metal-binding</keyword>
<evidence type="ECO:0000256" key="12">
    <source>
        <dbReference type="ARBA" id="ARBA00023136"/>
    </source>
</evidence>
<dbReference type="InterPro" id="IPR002403">
    <property type="entry name" value="Cyt_P450_E_grp-IV"/>
</dbReference>
<evidence type="ECO:0000256" key="11">
    <source>
        <dbReference type="ARBA" id="ARBA00023033"/>
    </source>
</evidence>
<evidence type="ECO:0000256" key="4">
    <source>
        <dbReference type="ARBA" id="ARBA00010617"/>
    </source>
</evidence>
<keyword evidence="8" id="KW-1133">Transmembrane helix</keyword>
<evidence type="ECO:0000256" key="1">
    <source>
        <dbReference type="ARBA" id="ARBA00001971"/>
    </source>
</evidence>
<evidence type="ECO:0000256" key="7">
    <source>
        <dbReference type="ARBA" id="ARBA00022723"/>
    </source>
</evidence>
<evidence type="ECO:0000256" key="3">
    <source>
        <dbReference type="ARBA" id="ARBA00004721"/>
    </source>
</evidence>
<evidence type="ECO:0000256" key="10">
    <source>
        <dbReference type="ARBA" id="ARBA00023004"/>
    </source>
</evidence>
<dbReference type="InterPro" id="IPR036396">
    <property type="entry name" value="Cyt_P450_sf"/>
</dbReference>
<evidence type="ECO:0000256" key="2">
    <source>
        <dbReference type="ARBA" id="ARBA00004370"/>
    </source>
</evidence>
<keyword evidence="6" id="KW-0812">Transmembrane</keyword>
<comment type="caution">
    <text evidence="15">The sequence shown here is derived from an EMBL/GenBank/DDBJ whole genome shotgun (WGS) entry which is preliminary data.</text>
</comment>
<comment type="cofactor">
    <cofactor evidence="1 13">
        <name>heme</name>
        <dbReference type="ChEBI" id="CHEBI:30413"/>
    </cofactor>
</comment>
<keyword evidence="12" id="KW-0472">Membrane</keyword>
<dbReference type="GO" id="GO:0005506">
    <property type="term" value="F:iron ion binding"/>
    <property type="evidence" value="ECO:0007669"/>
    <property type="project" value="InterPro"/>
</dbReference>
<evidence type="ECO:0000256" key="6">
    <source>
        <dbReference type="ARBA" id="ARBA00022692"/>
    </source>
</evidence>
<dbReference type="PANTHER" id="PTHR24305:SF166">
    <property type="entry name" value="CYTOCHROME P450 12A4, MITOCHONDRIAL-RELATED"/>
    <property type="match status" value="1"/>
</dbReference>
<dbReference type="Pfam" id="PF00067">
    <property type="entry name" value="p450"/>
    <property type="match status" value="1"/>
</dbReference>
<accession>A0A8H6W859</accession>
<evidence type="ECO:0000313" key="16">
    <source>
        <dbReference type="Proteomes" id="UP000636479"/>
    </source>
</evidence>
<keyword evidence="5 13" id="KW-0349">Heme</keyword>
<reference evidence="15" key="1">
    <citation type="submission" date="2020-05" db="EMBL/GenBank/DDBJ databases">
        <title>Mycena genomes resolve the evolution of fungal bioluminescence.</title>
        <authorList>
            <person name="Tsai I.J."/>
        </authorList>
    </citation>
    <scope>NUCLEOTIDE SEQUENCE</scope>
    <source>
        <strain evidence="15">171206Taipei</strain>
    </source>
</reference>
<keyword evidence="10 13" id="KW-0408">Iron</keyword>
<dbReference type="SUPFAM" id="SSF48264">
    <property type="entry name" value="Cytochrome P450"/>
    <property type="match status" value="1"/>
</dbReference>
<dbReference type="PRINTS" id="PR00465">
    <property type="entry name" value="EP450IV"/>
</dbReference>
<protein>
    <submittedName>
        <fullName evidence="15">Cytochrome P450</fullName>
    </submittedName>
</protein>
<comment type="subcellular location">
    <subcellularLocation>
        <location evidence="2">Membrane</location>
    </subcellularLocation>
</comment>
<dbReference type="Proteomes" id="UP000636479">
    <property type="component" value="Unassembled WGS sequence"/>
</dbReference>
<dbReference type="OrthoDB" id="1470350at2759"/>
<comment type="pathway">
    <text evidence="3">Secondary metabolite biosynthesis; terpenoid biosynthesis.</text>
</comment>
<organism evidence="15 16">
    <name type="scientific">Mycena indigotica</name>
    <dbReference type="NCBI Taxonomy" id="2126181"/>
    <lineage>
        <taxon>Eukaryota</taxon>
        <taxon>Fungi</taxon>
        <taxon>Dikarya</taxon>
        <taxon>Basidiomycota</taxon>
        <taxon>Agaricomycotina</taxon>
        <taxon>Agaricomycetes</taxon>
        <taxon>Agaricomycetidae</taxon>
        <taxon>Agaricales</taxon>
        <taxon>Marasmiineae</taxon>
        <taxon>Mycenaceae</taxon>
        <taxon>Mycena</taxon>
    </lineage>
</organism>
<feature type="binding site" description="axial binding residue" evidence="13">
    <location>
        <position position="466"/>
    </location>
    <ligand>
        <name>heme</name>
        <dbReference type="ChEBI" id="CHEBI:30413"/>
    </ligand>
    <ligandPart>
        <name>Fe</name>
        <dbReference type="ChEBI" id="CHEBI:18248"/>
    </ligandPart>
</feature>
<dbReference type="EMBL" id="JACAZF010000004">
    <property type="protein sequence ID" value="KAF7306541.1"/>
    <property type="molecule type" value="Genomic_DNA"/>
</dbReference>
<dbReference type="GO" id="GO:0004497">
    <property type="term" value="F:monooxygenase activity"/>
    <property type="evidence" value="ECO:0007669"/>
    <property type="project" value="UniProtKB-KW"/>
</dbReference>
<dbReference type="GeneID" id="59343784"/>
<dbReference type="PRINTS" id="PR00385">
    <property type="entry name" value="P450"/>
</dbReference>
<dbReference type="InterPro" id="IPR050121">
    <property type="entry name" value="Cytochrome_P450_monoxygenase"/>
</dbReference>
<evidence type="ECO:0000256" key="9">
    <source>
        <dbReference type="ARBA" id="ARBA00023002"/>
    </source>
</evidence>
<comment type="similarity">
    <text evidence="4 14">Belongs to the cytochrome P450 family.</text>
</comment>
<dbReference type="InterPro" id="IPR001128">
    <property type="entry name" value="Cyt_P450"/>
</dbReference>
<keyword evidence="16" id="KW-1185">Reference proteome</keyword>
<dbReference type="Gene3D" id="1.10.630.10">
    <property type="entry name" value="Cytochrome P450"/>
    <property type="match status" value="1"/>
</dbReference>
<dbReference type="GO" id="GO:0020037">
    <property type="term" value="F:heme binding"/>
    <property type="evidence" value="ECO:0007669"/>
    <property type="project" value="InterPro"/>
</dbReference>
<keyword evidence="11 14" id="KW-0503">Monooxygenase</keyword>
<sequence length="522" mass="58933">MISWPEAVAVSALLLVCRFSYGLFVSRRALSHVPGPNSPSLVWGEEWKLYHTKPGSHYHGWKRTFGKVVKISGAFGHPMLCITDESAISYILGAEGIYNFPKPHGVRIWFQKTLGNASRYRGFCVLFQVGKGILYVEGKESHERQRRLLAPAFSQPSVRNFMPVFHEISSKLAVQWLHMMDDLGRDEIEIEVTNWAGRFALESVGRAAFSHEFDLLSGDPSPLLEALDGLTNTQHNATSFYMRALFWIFPSILNIGKKGEMVRRTKMELGQVARKMWRDAKLANDSYEKTLMAQMLKADAASEQRMDLDEIVAQMRTILSAAYEPVSSTVAWVLYELAINPRTQEELRVEISSHNTDPTLDELSTRFPILHGVLLETLRLHPPILENHHEAAVTTSVPLSQPIPGTSESRLVIPKGTILFIPVNVMQTDSELWGDDAHIFRPRRWMDGQSQHHPSLLAFSEGPRSCIGARFAQAEIKALIVALIRQFSVRCDHEIEPFQSFVIRPRVKGTAMSSLPLKVKRV</sequence>
<evidence type="ECO:0000313" key="15">
    <source>
        <dbReference type="EMBL" id="KAF7306541.1"/>
    </source>
</evidence>
<gene>
    <name evidence="15" type="ORF">MIND_00445400</name>
</gene>
<dbReference type="GO" id="GO:0016705">
    <property type="term" value="F:oxidoreductase activity, acting on paired donors, with incorporation or reduction of molecular oxygen"/>
    <property type="evidence" value="ECO:0007669"/>
    <property type="project" value="InterPro"/>
</dbReference>